<feature type="region of interest" description="Disordered" evidence="1">
    <location>
        <begin position="41"/>
        <end position="101"/>
    </location>
</feature>
<evidence type="ECO:0000313" key="3">
    <source>
        <dbReference type="RefSeq" id="XP_023590849.1"/>
    </source>
</evidence>
<dbReference type="GeneID" id="111821282"/>
<feature type="region of interest" description="Disordered" evidence="1">
    <location>
        <begin position="188"/>
        <end position="217"/>
    </location>
</feature>
<feature type="compositionally biased region" description="Polar residues" evidence="1">
    <location>
        <begin position="1"/>
        <end position="12"/>
    </location>
</feature>
<gene>
    <name evidence="3" type="primary">LOC111821282</name>
</gene>
<keyword evidence="2" id="KW-1185">Reference proteome</keyword>
<feature type="region of interest" description="Disordered" evidence="1">
    <location>
        <begin position="266"/>
        <end position="365"/>
    </location>
</feature>
<dbReference type="InParanoid" id="A0A2Y9RFV5"/>
<proteinExistence type="predicted"/>
<dbReference type="KEGG" id="tmu:111821282"/>
<organism evidence="2 3">
    <name type="scientific">Trichechus manatus latirostris</name>
    <name type="common">Florida manatee</name>
    <dbReference type="NCBI Taxonomy" id="127582"/>
    <lineage>
        <taxon>Eukaryota</taxon>
        <taxon>Metazoa</taxon>
        <taxon>Chordata</taxon>
        <taxon>Craniata</taxon>
        <taxon>Vertebrata</taxon>
        <taxon>Euteleostomi</taxon>
        <taxon>Mammalia</taxon>
        <taxon>Eutheria</taxon>
        <taxon>Afrotheria</taxon>
        <taxon>Sirenia</taxon>
        <taxon>Trichechidae</taxon>
        <taxon>Trichechus</taxon>
    </lineage>
</organism>
<protein>
    <submittedName>
        <fullName evidence="3">Zinc finger X-linked protein ZXDB-like</fullName>
    </submittedName>
</protein>
<sequence>MPQSQKRPSTFPASEGLSGSCAPLTVRAAKRQGLLRLFETEETGGSRGRRARAPNRRAGWVNCGELQKGPGRPASLEGQVGSARPRRPVLGAGPALDSTGWTHGPVRAPRAWGCSTPSAPAPAGVAYLDGGAGIRTAGCAGGRRARRRAQGGVRAPAGDGDAVRWAPPELEVHFLREEVVSALPFTPEEEHPQRGKALPSGSGSARRWPRCRAQGEVRPRPRATVALLTSASASCCSDTSARPGARATLRFPSQKLCLRCRGTPAAESSRPVLPFPGPGRVLPLRRATRSPSPEPRLRGSQEQRVPCAPGPHGTVGASNAAASWDCKGLTRGRPPPRPLHPKPRLCSGASQQQPRRWSPAGPGPGAGKPLCCKLSCGPSSSQRSLPPSWLTLLRSWEAWAFTCIHLRR</sequence>
<feature type="region of interest" description="Disordered" evidence="1">
    <location>
        <begin position="1"/>
        <end position="20"/>
    </location>
</feature>
<evidence type="ECO:0000256" key="1">
    <source>
        <dbReference type="SAM" id="MobiDB-lite"/>
    </source>
</evidence>
<evidence type="ECO:0000313" key="2">
    <source>
        <dbReference type="Proteomes" id="UP000248480"/>
    </source>
</evidence>
<reference evidence="3" key="1">
    <citation type="submission" date="2025-08" db="UniProtKB">
        <authorList>
            <consortium name="RefSeq"/>
        </authorList>
    </citation>
    <scope>IDENTIFICATION</scope>
</reference>
<accession>A0A2Y9RFV5</accession>
<dbReference type="Proteomes" id="UP000248480">
    <property type="component" value="Unplaced"/>
</dbReference>
<dbReference type="RefSeq" id="XP_023590849.1">
    <property type="nucleotide sequence ID" value="XM_023735081.1"/>
</dbReference>
<name>A0A2Y9RFV5_TRIMA</name>
<dbReference type="AlphaFoldDB" id="A0A2Y9RFV5"/>